<dbReference type="VEuPathDB" id="VectorBase:SCAU014390"/>
<feature type="region of interest" description="Disordered" evidence="1">
    <location>
        <begin position="113"/>
        <end position="136"/>
    </location>
</feature>
<dbReference type="KEGG" id="scac:106080847"/>
<dbReference type="AlphaFoldDB" id="A0A1I8Q6N1"/>
<evidence type="ECO:0000256" key="1">
    <source>
        <dbReference type="SAM" id="MobiDB-lite"/>
    </source>
</evidence>
<feature type="chain" id="PRO_5014271860" evidence="2">
    <location>
        <begin position="19"/>
        <end position="206"/>
    </location>
</feature>
<organism evidence="3 4">
    <name type="scientific">Stomoxys calcitrans</name>
    <name type="common">Stable fly</name>
    <name type="synonym">Conops calcitrans</name>
    <dbReference type="NCBI Taxonomy" id="35570"/>
    <lineage>
        <taxon>Eukaryota</taxon>
        <taxon>Metazoa</taxon>
        <taxon>Ecdysozoa</taxon>
        <taxon>Arthropoda</taxon>
        <taxon>Hexapoda</taxon>
        <taxon>Insecta</taxon>
        <taxon>Pterygota</taxon>
        <taxon>Neoptera</taxon>
        <taxon>Endopterygota</taxon>
        <taxon>Diptera</taxon>
        <taxon>Brachycera</taxon>
        <taxon>Muscomorpha</taxon>
        <taxon>Muscoidea</taxon>
        <taxon>Muscidae</taxon>
        <taxon>Stomoxys</taxon>
    </lineage>
</organism>
<proteinExistence type="predicted"/>
<accession>A0A1I8Q6N1</accession>
<sequence>MRLVLYILATILIQLCHGGMILHNIRDSLHSKLYGHGLHGDNQNSPVININNYQEVSQQTATTNQHSRGDYGPLPGYDQQMHSSDMGNGFINSNVKAGVFKYGRPGIMGGYDGHSSMKQESYHHRQGPKFGLHHDTNMFGNTKIGSASSAASSSAASLFGSAASSTATSSSSSSASASSSSSSSSSSTGVAGGTSYYNTRVKPWRY</sequence>
<keyword evidence="4" id="KW-1185">Reference proteome</keyword>
<reference evidence="4" key="1">
    <citation type="submission" date="2015-05" db="EMBL/GenBank/DDBJ databases">
        <authorList>
            <person name="Wilson R.K."/>
            <person name="Warren W.C."/>
            <person name="Olafson P."/>
        </authorList>
    </citation>
    <scope>NUCLEOTIDE SEQUENCE [LARGE SCALE GENOMIC DNA]</scope>
    <source>
        <strain evidence="4">USDA</strain>
    </source>
</reference>
<feature type="compositionally biased region" description="Low complexity" evidence="1">
    <location>
        <begin position="164"/>
        <end position="195"/>
    </location>
</feature>
<dbReference type="EnsemblMetazoa" id="SCAU014390-RA">
    <property type="protein sequence ID" value="SCAU014390-PA"/>
    <property type="gene ID" value="SCAU014390"/>
</dbReference>
<feature type="region of interest" description="Disordered" evidence="1">
    <location>
        <begin position="57"/>
        <end position="77"/>
    </location>
</feature>
<protein>
    <submittedName>
        <fullName evidence="3">Uncharacterized protein</fullName>
    </submittedName>
</protein>
<dbReference type="EnsemblMetazoa" id="SCAU014390-RC">
    <property type="protein sequence ID" value="SCAU014390-PC"/>
    <property type="gene ID" value="SCAU014390"/>
</dbReference>
<evidence type="ECO:0000256" key="2">
    <source>
        <dbReference type="SAM" id="SignalP"/>
    </source>
</evidence>
<feature type="compositionally biased region" description="Polar residues" evidence="1">
    <location>
        <begin position="57"/>
        <end position="66"/>
    </location>
</feature>
<feature type="region of interest" description="Disordered" evidence="1">
    <location>
        <begin position="164"/>
        <end position="206"/>
    </location>
</feature>
<evidence type="ECO:0000313" key="4">
    <source>
        <dbReference type="Proteomes" id="UP000095300"/>
    </source>
</evidence>
<feature type="signal peptide" evidence="2">
    <location>
        <begin position="1"/>
        <end position="18"/>
    </location>
</feature>
<reference evidence="3" key="2">
    <citation type="submission" date="2020-05" db="UniProtKB">
        <authorList>
            <consortium name="EnsemblMetazoa"/>
        </authorList>
    </citation>
    <scope>IDENTIFICATION</scope>
    <source>
        <strain evidence="3">USDA</strain>
    </source>
</reference>
<dbReference type="OrthoDB" id="8048620at2759"/>
<gene>
    <name evidence="3" type="primary">106080847</name>
</gene>
<evidence type="ECO:0000313" key="3">
    <source>
        <dbReference type="EnsemblMetazoa" id="SCAU014390-PC"/>
    </source>
</evidence>
<name>A0A1I8Q6N1_STOCA</name>
<dbReference type="EnsemblMetazoa" id="SCAU014390-RB">
    <property type="protein sequence ID" value="SCAU014390-PB"/>
    <property type="gene ID" value="SCAU014390"/>
</dbReference>
<keyword evidence="2" id="KW-0732">Signal</keyword>
<dbReference type="Proteomes" id="UP000095300">
    <property type="component" value="Unassembled WGS sequence"/>
</dbReference>